<keyword evidence="3 5" id="KW-1133">Transmembrane helix</keyword>
<dbReference type="OrthoDB" id="894082at2"/>
<dbReference type="EMBL" id="SUPK01000004">
    <property type="protein sequence ID" value="TJY42486.1"/>
    <property type="molecule type" value="Genomic_DNA"/>
</dbReference>
<dbReference type="PANTHER" id="PTHR33507">
    <property type="entry name" value="INNER MEMBRANE PROTEIN YBBJ"/>
    <property type="match status" value="1"/>
</dbReference>
<proteinExistence type="predicted"/>
<evidence type="ECO:0000256" key="3">
    <source>
        <dbReference type="ARBA" id="ARBA00022989"/>
    </source>
</evidence>
<dbReference type="Proteomes" id="UP000309673">
    <property type="component" value="Unassembled WGS sequence"/>
</dbReference>
<dbReference type="Gene3D" id="2.40.50.140">
    <property type="entry name" value="Nucleic acid-binding proteins"/>
    <property type="match status" value="1"/>
</dbReference>
<dbReference type="AlphaFoldDB" id="A0A4U0FC99"/>
<feature type="transmembrane region" description="Helical" evidence="5">
    <location>
        <begin position="34"/>
        <end position="64"/>
    </location>
</feature>
<evidence type="ECO:0000256" key="2">
    <source>
        <dbReference type="ARBA" id="ARBA00022692"/>
    </source>
</evidence>
<gene>
    <name evidence="7" type="ORF">E5161_10690</name>
</gene>
<feature type="domain" description="NfeD-like C-terminal" evidence="6">
    <location>
        <begin position="83"/>
        <end position="139"/>
    </location>
</feature>
<evidence type="ECO:0000256" key="4">
    <source>
        <dbReference type="ARBA" id="ARBA00023136"/>
    </source>
</evidence>
<comment type="caution">
    <text evidence="7">The sequence shown here is derived from an EMBL/GenBank/DDBJ whole genome shotgun (WGS) entry which is preliminary data.</text>
</comment>
<dbReference type="InterPro" id="IPR002810">
    <property type="entry name" value="NfeD-like_C"/>
</dbReference>
<reference evidence="7 8" key="1">
    <citation type="submission" date="2019-04" db="EMBL/GenBank/DDBJ databases">
        <title>Cohnella sp. nov., isolated from soil.</title>
        <authorList>
            <person name="Kim W."/>
        </authorList>
    </citation>
    <scope>NUCLEOTIDE SEQUENCE [LARGE SCALE GENOMIC DNA]</scope>
    <source>
        <strain evidence="7 8">CAU 1483</strain>
    </source>
</reference>
<comment type="subcellular location">
    <subcellularLocation>
        <location evidence="1">Membrane</location>
        <topology evidence="1">Multi-pass membrane protein</topology>
    </subcellularLocation>
</comment>
<sequence>MESWAIWFIVGAFLFIAEMLTLTFYLLWLAIGAIAAGVIALVIPGSFTAQGITGAVIALLLTLFTKRLTRVFRKSKGFRDPIDDLIGKHGIIEEYVEEGKPGIVKVGGETWTAVSKQTLRKGEAVLVVDRGTTTLEVEKRGG</sequence>
<accession>A0A4U0FC99</accession>
<evidence type="ECO:0000313" key="7">
    <source>
        <dbReference type="EMBL" id="TJY42486.1"/>
    </source>
</evidence>
<dbReference type="GO" id="GO:0005886">
    <property type="term" value="C:plasma membrane"/>
    <property type="evidence" value="ECO:0007669"/>
    <property type="project" value="TreeGrafter"/>
</dbReference>
<evidence type="ECO:0000256" key="1">
    <source>
        <dbReference type="ARBA" id="ARBA00004141"/>
    </source>
</evidence>
<keyword evidence="8" id="KW-1185">Reference proteome</keyword>
<dbReference type="InterPro" id="IPR052165">
    <property type="entry name" value="Membrane_assoc_protease"/>
</dbReference>
<organism evidence="7 8">
    <name type="scientific">Cohnella pontilimi</name>
    <dbReference type="NCBI Taxonomy" id="2564100"/>
    <lineage>
        <taxon>Bacteria</taxon>
        <taxon>Bacillati</taxon>
        <taxon>Bacillota</taxon>
        <taxon>Bacilli</taxon>
        <taxon>Bacillales</taxon>
        <taxon>Paenibacillaceae</taxon>
        <taxon>Cohnella</taxon>
    </lineage>
</organism>
<evidence type="ECO:0000313" key="8">
    <source>
        <dbReference type="Proteomes" id="UP000309673"/>
    </source>
</evidence>
<dbReference type="InterPro" id="IPR012340">
    <property type="entry name" value="NA-bd_OB-fold"/>
</dbReference>
<dbReference type="RefSeq" id="WP_136777826.1">
    <property type="nucleotide sequence ID" value="NZ_SUPK01000004.1"/>
</dbReference>
<dbReference type="SUPFAM" id="SSF141322">
    <property type="entry name" value="NfeD domain-like"/>
    <property type="match status" value="1"/>
</dbReference>
<keyword evidence="2 5" id="KW-0812">Transmembrane</keyword>
<protein>
    <submittedName>
        <fullName evidence="7">NfeD family protein</fullName>
    </submittedName>
</protein>
<evidence type="ECO:0000259" key="6">
    <source>
        <dbReference type="Pfam" id="PF01957"/>
    </source>
</evidence>
<dbReference type="Pfam" id="PF01957">
    <property type="entry name" value="NfeD"/>
    <property type="match status" value="1"/>
</dbReference>
<dbReference type="PANTHER" id="PTHR33507:SF3">
    <property type="entry name" value="INNER MEMBRANE PROTEIN YBBJ"/>
    <property type="match status" value="1"/>
</dbReference>
<name>A0A4U0FC99_9BACL</name>
<keyword evidence="4 5" id="KW-0472">Membrane</keyword>
<evidence type="ECO:0000256" key="5">
    <source>
        <dbReference type="SAM" id="Phobius"/>
    </source>
</evidence>
<feature type="transmembrane region" description="Helical" evidence="5">
    <location>
        <begin position="7"/>
        <end position="28"/>
    </location>
</feature>